<comment type="caution">
    <text evidence="7">The sequence shown here is derived from an EMBL/GenBank/DDBJ whole genome shotgun (WGS) entry which is preliminary data.</text>
</comment>
<comment type="similarity">
    <text evidence="1">Belongs to the ATP-dependent AMP-binding enzyme family.</text>
</comment>
<evidence type="ECO:0000313" key="7">
    <source>
        <dbReference type="EMBL" id="MFD2788231.1"/>
    </source>
</evidence>
<name>A0ABW5VD81_9FLAO</name>
<dbReference type="SUPFAM" id="SSF56801">
    <property type="entry name" value="Acetyl-CoA synthetase-like"/>
    <property type="match status" value="1"/>
</dbReference>
<dbReference type="Gene3D" id="3.30.300.30">
    <property type="match status" value="1"/>
</dbReference>
<dbReference type="NCBIfam" id="NF004837">
    <property type="entry name" value="PRK06187.1"/>
    <property type="match status" value="1"/>
</dbReference>
<evidence type="ECO:0000313" key="8">
    <source>
        <dbReference type="Proteomes" id="UP001597532"/>
    </source>
</evidence>
<evidence type="ECO:0000256" key="1">
    <source>
        <dbReference type="ARBA" id="ARBA00006432"/>
    </source>
</evidence>
<keyword evidence="3" id="KW-0276">Fatty acid metabolism</keyword>
<dbReference type="InterPro" id="IPR025110">
    <property type="entry name" value="AMP-bd_C"/>
</dbReference>
<accession>A0ABW5VD81</accession>
<gene>
    <name evidence="7" type="ORF">ACFS1K_00490</name>
</gene>
<reference evidence="8" key="1">
    <citation type="journal article" date="2019" name="Int. J. Syst. Evol. Microbiol.">
        <title>The Global Catalogue of Microorganisms (GCM) 10K type strain sequencing project: providing services to taxonomists for standard genome sequencing and annotation.</title>
        <authorList>
            <consortium name="The Broad Institute Genomics Platform"/>
            <consortium name="The Broad Institute Genome Sequencing Center for Infectious Disease"/>
            <person name="Wu L."/>
            <person name="Ma J."/>
        </authorList>
    </citation>
    <scope>NUCLEOTIDE SEQUENCE [LARGE SCALE GENOMIC DNA]</scope>
    <source>
        <strain evidence="8">KCTC 52924</strain>
    </source>
</reference>
<dbReference type="Pfam" id="PF13193">
    <property type="entry name" value="AMP-binding_C"/>
    <property type="match status" value="1"/>
</dbReference>
<feature type="domain" description="AMP-binding enzyme C-terminal" evidence="6">
    <location>
        <begin position="451"/>
        <end position="526"/>
    </location>
</feature>
<dbReference type="Gene3D" id="3.40.50.12780">
    <property type="entry name" value="N-terminal domain of ligase-like"/>
    <property type="match status" value="1"/>
</dbReference>
<protein>
    <submittedName>
        <fullName evidence="7">Long-chain fatty acid--CoA ligase</fullName>
    </submittedName>
</protein>
<dbReference type="PROSITE" id="PS00455">
    <property type="entry name" value="AMP_BINDING"/>
    <property type="match status" value="1"/>
</dbReference>
<proteinExistence type="inferred from homology"/>
<feature type="domain" description="AMP-dependent synthetase/ligase" evidence="5">
    <location>
        <begin position="30"/>
        <end position="401"/>
    </location>
</feature>
<dbReference type="Proteomes" id="UP001597532">
    <property type="component" value="Unassembled WGS sequence"/>
</dbReference>
<dbReference type="PANTHER" id="PTHR43859">
    <property type="entry name" value="ACYL-ACTIVATING ENZYME"/>
    <property type="match status" value="1"/>
</dbReference>
<dbReference type="PANTHER" id="PTHR43859:SF4">
    <property type="entry name" value="BUTANOATE--COA LIGASE AAE1-RELATED"/>
    <property type="match status" value="1"/>
</dbReference>
<dbReference type="GO" id="GO:0016874">
    <property type="term" value="F:ligase activity"/>
    <property type="evidence" value="ECO:0007669"/>
    <property type="project" value="UniProtKB-KW"/>
</dbReference>
<sequence>MRALIMDYPLTTNTILEFGNRTFHHKKVVSILPDGSRHEYSFSDLYTRCNKLANALTKKLGIKKGDMVGTFAWNHYQHLELYYGIPGMGAICHTINIRLSPKDLDYVINHAGDTVIFVDASLVPLLERILPKLGKVINFIVINAPKGFSTTLPNYIDYEDLLADQSSEFPWPDLDENDACGLCYTSGTTGVPKGALYSHRSTYLHALTILGPNAANISNEDTLLLIVPQFHVMAWGAPYMCLMAGANMVMPSSNLTPEGIIKILVEEKVNKANGVPTIWMGVYEALKRNPPKEGLLLEEYHVGGSALPISLIASFEKDFGIKGVHAWGMTETSPLGTLSRLQSKHNSMADEDKLKIRGKQGIEFPGVELRVVKEDGTIAPRDGLTMGEIEVRGAWVIRSYFKSDELDSFTSDGWFKTGDVGTIDPDGYMQITDRKKDLIKSGGEWISSVALENALVSHPKIKEAAVIAIPDKRWVERPLATIVLKTTEDSLTERELVDFLARDFAKYQIPQDYIFIDEVPKTSVGKFDKKELRRRFADGKLH</sequence>
<organism evidence="7 8">
    <name type="scientific">Arenibacter antarcticus</name>
    <dbReference type="NCBI Taxonomy" id="2040469"/>
    <lineage>
        <taxon>Bacteria</taxon>
        <taxon>Pseudomonadati</taxon>
        <taxon>Bacteroidota</taxon>
        <taxon>Flavobacteriia</taxon>
        <taxon>Flavobacteriales</taxon>
        <taxon>Flavobacteriaceae</taxon>
        <taxon>Arenibacter</taxon>
    </lineage>
</organism>
<evidence type="ECO:0000256" key="3">
    <source>
        <dbReference type="ARBA" id="ARBA00022832"/>
    </source>
</evidence>
<evidence type="ECO:0000256" key="4">
    <source>
        <dbReference type="ARBA" id="ARBA00023098"/>
    </source>
</evidence>
<evidence type="ECO:0000259" key="6">
    <source>
        <dbReference type="Pfam" id="PF13193"/>
    </source>
</evidence>
<dbReference type="RefSeq" id="WP_251807515.1">
    <property type="nucleotide sequence ID" value="NZ_CP166679.1"/>
</dbReference>
<keyword evidence="8" id="KW-1185">Reference proteome</keyword>
<keyword evidence="4" id="KW-0443">Lipid metabolism</keyword>
<dbReference type="CDD" id="cd12119">
    <property type="entry name" value="ttLC_FACS_AlkK_like"/>
    <property type="match status" value="1"/>
</dbReference>
<dbReference type="InterPro" id="IPR045851">
    <property type="entry name" value="AMP-bd_C_sf"/>
</dbReference>
<dbReference type="Pfam" id="PF00501">
    <property type="entry name" value="AMP-binding"/>
    <property type="match status" value="1"/>
</dbReference>
<dbReference type="InterPro" id="IPR000873">
    <property type="entry name" value="AMP-dep_synth/lig_dom"/>
</dbReference>
<dbReference type="InterPro" id="IPR020845">
    <property type="entry name" value="AMP-binding_CS"/>
</dbReference>
<keyword evidence="2 7" id="KW-0436">Ligase</keyword>
<dbReference type="InterPro" id="IPR042099">
    <property type="entry name" value="ANL_N_sf"/>
</dbReference>
<dbReference type="EMBL" id="JBHUOK010000002">
    <property type="protein sequence ID" value="MFD2788231.1"/>
    <property type="molecule type" value="Genomic_DNA"/>
</dbReference>
<evidence type="ECO:0000259" key="5">
    <source>
        <dbReference type="Pfam" id="PF00501"/>
    </source>
</evidence>
<evidence type="ECO:0000256" key="2">
    <source>
        <dbReference type="ARBA" id="ARBA00022598"/>
    </source>
</evidence>